<dbReference type="InterPro" id="IPR018016">
    <property type="entry name" value="Nucleoside_phosphorylase_CS"/>
</dbReference>
<evidence type="ECO:0000256" key="3">
    <source>
        <dbReference type="ARBA" id="ARBA00021980"/>
    </source>
</evidence>
<evidence type="ECO:0000256" key="4">
    <source>
        <dbReference type="ARBA" id="ARBA00022676"/>
    </source>
</evidence>
<gene>
    <name evidence="8" type="primary">deoD</name>
    <name evidence="8" type="ORF">ENS59_13450</name>
</gene>
<comment type="caution">
    <text evidence="8">The sequence shown here is derived from an EMBL/GenBank/DDBJ whole genome shotgun (WGS) entry which is preliminary data.</text>
</comment>
<dbReference type="PANTHER" id="PTHR43691">
    <property type="entry name" value="URIDINE PHOSPHORYLASE"/>
    <property type="match status" value="1"/>
</dbReference>
<comment type="similarity">
    <text evidence="1">Belongs to the PNP/UDP phosphorylase family.</text>
</comment>
<dbReference type="InterPro" id="IPR035994">
    <property type="entry name" value="Nucleoside_phosphorylase_sf"/>
</dbReference>
<dbReference type="NCBIfam" id="TIGR00107">
    <property type="entry name" value="deoD"/>
    <property type="match status" value="1"/>
</dbReference>
<comment type="catalytic activity">
    <reaction evidence="6">
        <text>uridine + phosphate = alpha-D-ribose 1-phosphate + uracil</text>
        <dbReference type="Rhea" id="RHEA:24388"/>
        <dbReference type="ChEBI" id="CHEBI:16704"/>
        <dbReference type="ChEBI" id="CHEBI:17568"/>
        <dbReference type="ChEBI" id="CHEBI:43474"/>
        <dbReference type="ChEBI" id="CHEBI:57720"/>
        <dbReference type="EC" id="2.4.2.3"/>
    </reaction>
</comment>
<name>A0A7C3EMB1_9SPIR</name>
<dbReference type="GO" id="GO:0004731">
    <property type="term" value="F:purine-nucleoside phosphorylase activity"/>
    <property type="evidence" value="ECO:0007669"/>
    <property type="project" value="InterPro"/>
</dbReference>
<dbReference type="InterPro" id="IPR000845">
    <property type="entry name" value="Nucleoside_phosphorylase_d"/>
</dbReference>
<accession>A0A7C3EMB1</accession>
<dbReference type="GO" id="GO:0004850">
    <property type="term" value="F:uridine phosphorylase activity"/>
    <property type="evidence" value="ECO:0007669"/>
    <property type="project" value="UniProtKB-EC"/>
</dbReference>
<dbReference type="HAMAP" id="MF_01627">
    <property type="entry name" value="Pur_nucleosid_phosp"/>
    <property type="match status" value="1"/>
</dbReference>
<dbReference type="AlphaFoldDB" id="A0A7C3EMB1"/>
<keyword evidence="5 8" id="KW-0808">Transferase</keyword>
<dbReference type="PROSITE" id="PS01232">
    <property type="entry name" value="PNP_UDP_1"/>
    <property type="match status" value="1"/>
</dbReference>
<evidence type="ECO:0000256" key="5">
    <source>
        <dbReference type="ARBA" id="ARBA00022679"/>
    </source>
</evidence>
<evidence type="ECO:0000259" key="7">
    <source>
        <dbReference type="Pfam" id="PF01048"/>
    </source>
</evidence>
<dbReference type="PANTHER" id="PTHR43691:SF11">
    <property type="entry name" value="FI09636P-RELATED"/>
    <property type="match status" value="1"/>
</dbReference>
<proteinExistence type="inferred from homology"/>
<dbReference type="InterPro" id="IPR004402">
    <property type="entry name" value="DeoD-type"/>
</dbReference>
<evidence type="ECO:0000256" key="6">
    <source>
        <dbReference type="ARBA" id="ARBA00048447"/>
    </source>
</evidence>
<dbReference type="SUPFAM" id="SSF53167">
    <property type="entry name" value="Purine and uridine phosphorylases"/>
    <property type="match status" value="1"/>
</dbReference>
<evidence type="ECO:0000313" key="8">
    <source>
        <dbReference type="EMBL" id="HFH30489.1"/>
    </source>
</evidence>
<reference evidence="8" key="1">
    <citation type="journal article" date="2020" name="mSystems">
        <title>Genome- and Community-Level Interaction Insights into Carbon Utilization and Element Cycling Functions of Hydrothermarchaeota in Hydrothermal Sediment.</title>
        <authorList>
            <person name="Zhou Z."/>
            <person name="Liu Y."/>
            <person name="Xu W."/>
            <person name="Pan J."/>
            <person name="Luo Z.H."/>
            <person name="Li M."/>
        </authorList>
    </citation>
    <scope>NUCLEOTIDE SEQUENCE [LARGE SCALE GENOMIC DNA]</scope>
    <source>
        <strain evidence="8">SpSt-503</strain>
    </source>
</reference>
<evidence type="ECO:0000256" key="1">
    <source>
        <dbReference type="ARBA" id="ARBA00010456"/>
    </source>
</evidence>
<dbReference type="Gene3D" id="3.40.50.1580">
    <property type="entry name" value="Nucleoside phosphorylase domain"/>
    <property type="match status" value="1"/>
</dbReference>
<sequence>MSIHIAAKAGEIAEAVLLPGDPLRAQFIAEKFLENPVRYTEVRNMFGYTGTYKGKRVSVQGTGMGIPSISIYVNELFKDYGVKRAIRVGTAGSLQESVRIRDLVIAMSASTDSGANAIRFGNRDFAPTANFKLLKAAYDAAIARNWDPKVGNVISSDMFYTEDPDEWKLWAKFGVLAVEMETAELYTLAAKYGREALSILTISDSLVTHEATTSEERQTTFTRMMEVALEAAIS</sequence>
<organism evidence="8">
    <name type="scientific">Gracilinema caldarium</name>
    <dbReference type="NCBI Taxonomy" id="215591"/>
    <lineage>
        <taxon>Bacteria</taxon>
        <taxon>Pseudomonadati</taxon>
        <taxon>Spirochaetota</taxon>
        <taxon>Spirochaetia</taxon>
        <taxon>Spirochaetales</taxon>
        <taxon>Breznakiellaceae</taxon>
        <taxon>Gracilinema</taxon>
    </lineage>
</organism>
<feature type="domain" description="Nucleoside phosphorylase" evidence="7">
    <location>
        <begin position="16"/>
        <end position="228"/>
    </location>
</feature>
<dbReference type="NCBIfam" id="NF004489">
    <property type="entry name" value="PRK05819.1"/>
    <property type="match status" value="1"/>
</dbReference>
<protein>
    <recommendedName>
        <fullName evidence="3">Uridine phosphorylase</fullName>
        <ecNumber evidence="2">2.4.2.3</ecNumber>
    </recommendedName>
</protein>
<dbReference type="CDD" id="cd09006">
    <property type="entry name" value="PNP_EcPNPI-like"/>
    <property type="match status" value="1"/>
</dbReference>
<dbReference type="EMBL" id="DSVL01000412">
    <property type="protein sequence ID" value="HFH30489.1"/>
    <property type="molecule type" value="Genomic_DNA"/>
</dbReference>
<dbReference type="Pfam" id="PF01048">
    <property type="entry name" value="PNP_UDP_1"/>
    <property type="match status" value="1"/>
</dbReference>
<dbReference type="EC" id="2.4.2.3" evidence="2"/>
<dbReference type="GO" id="GO:0005829">
    <property type="term" value="C:cytosol"/>
    <property type="evidence" value="ECO:0007669"/>
    <property type="project" value="TreeGrafter"/>
</dbReference>
<dbReference type="GO" id="GO:0006152">
    <property type="term" value="P:purine nucleoside catabolic process"/>
    <property type="evidence" value="ECO:0007669"/>
    <property type="project" value="TreeGrafter"/>
</dbReference>
<evidence type="ECO:0000256" key="2">
    <source>
        <dbReference type="ARBA" id="ARBA00011888"/>
    </source>
</evidence>
<keyword evidence="4 8" id="KW-0328">Glycosyltransferase</keyword>